<proteinExistence type="predicted"/>
<sequence length="110" mass="11757">MAIAQKLLSAVDQDILTVPSGKSYAITTIMVCNHAGFNPAGTNDTSFDLHFIKDTEPKSNTNMVVKELPVPGGETFTFDAEKIILEAGDKVTSVSQAPLNLAITVSYLEV</sequence>
<evidence type="ECO:0000313" key="1">
    <source>
        <dbReference type="EMBL" id="SVA38157.1"/>
    </source>
</evidence>
<accession>A0A381VET0</accession>
<name>A0A381VET0_9ZZZZ</name>
<protein>
    <submittedName>
        <fullName evidence="1">Uncharacterized protein</fullName>
    </submittedName>
</protein>
<dbReference type="EMBL" id="UINC01008480">
    <property type="protein sequence ID" value="SVA38157.1"/>
    <property type="molecule type" value="Genomic_DNA"/>
</dbReference>
<gene>
    <name evidence="1" type="ORF">METZ01_LOCUS91011</name>
</gene>
<reference evidence="1" key="1">
    <citation type="submission" date="2018-05" db="EMBL/GenBank/DDBJ databases">
        <authorList>
            <person name="Lanie J.A."/>
            <person name="Ng W.-L."/>
            <person name="Kazmierczak K.M."/>
            <person name="Andrzejewski T.M."/>
            <person name="Davidsen T.M."/>
            <person name="Wayne K.J."/>
            <person name="Tettelin H."/>
            <person name="Glass J.I."/>
            <person name="Rusch D."/>
            <person name="Podicherti R."/>
            <person name="Tsui H.-C.T."/>
            <person name="Winkler M.E."/>
        </authorList>
    </citation>
    <scope>NUCLEOTIDE SEQUENCE</scope>
</reference>
<dbReference type="AlphaFoldDB" id="A0A381VET0"/>
<organism evidence="1">
    <name type="scientific">marine metagenome</name>
    <dbReference type="NCBI Taxonomy" id="408172"/>
    <lineage>
        <taxon>unclassified sequences</taxon>
        <taxon>metagenomes</taxon>
        <taxon>ecological metagenomes</taxon>
    </lineage>
</organism>